<dbReference type="InParanoid" id="Q0UNZ6"/>
<evidence type="ECO:0000313" key="2">
    <source>
        <dbReference type="Proteomes" id="UP000001055"/>
    </source>
</evidence>
<dbReference type="AlphaFoldDB" id="Q0UNZ6"/>
<dbReference type="RefSeq" id="XP_001796886.1">
    <property type="nucleotide sequence ID" value="XM_001796834.1"/>
</dbReference>
<dbReference type="GeneID" id="5973765"/>
<sequence length="45" mass="5072">MKRNCVIFVTAFGDIFGTVQQLGHRLGHVRAASRFQAPINTLTWL</sequence>
<reference evidence="2" key="1">
    <citation type="journal article" date="2007" name="Plant Cell">
        <title>Dothideomycete-plant interactions illuminated by genome sequencing and EST analysis of the wheat pathogen Stagonospora nodorum.</title>
        <authorList>
            <person name="Hane J.K."/>
            <person name="Lowe R.G."/>
            <person name="Solomon P.S."/>
            <person name="Tan K.C."/>
            <person name="Schoch C.L."/>
            <person name="Spatafora J.W."/>
            <person name="Crous P.W."/>
            <person name="Kodira C."/>
            <person name="Birren B.W."/>
            <person name="Galagan J.E."/>
            <person name="Torriani S.F."/>
            <person name="McDonald B.A."/>
            <person name="Oliver R.P."/>
        </authorList>
    </citation>
    <scope>NUCLEOTIDE SEQUENCE [LARGE SCALE GENOMIC DNA]</scope>
    <source>
        <strain evidence="2">SN15 / ATCC MYA-4574 / FGSC 10173</strain>
    </source>
</reference>
<dbReference type="EMBL" id="CH445333">
    <property type="protein sequence ID" value="EAT86349.1"/>
    <property type="molecule type" value="Genomic_DNA"/>
</dbReference>
<evidence type="ECO:0000313" key="1">
    <source>
        <dbReference type="EMBL" id="EAT86349.1"/>
    </source>
</evidence>
<gene>
    <name evidence="1" type="ORF">SNOG_06518</name>
</gene>
<name>Q0UNZ6_PHANO</name>
<dbReference type="Proteomes" id="UP000001055">
    <property type="component" value="Unassembled WGS sequence"/>
</dbReference>
<protein>
    <submittedName>
        <fullName evidence="1">Uncharacterized protein</fullName>
    </submittedName>
</protein>
<organism evidence="1 2">
    <name type="scientific">Phaeosphaeria nodorum (strain SN15 / ATCC MYA-4574 / FGSC 10173)</name>
    <name type="common">Glume blotch fungus</name>
    <name type="synonym">Parastagonospora nodorum</name>
    <dbReference type="NCBI Taxonomy" id="321614"/>
    <lineage>
        <taxon>Eukaryota</taxon>
        <taxon>Fungi</taxon>
        <taxon>Dikarya</taxon>
        <taxon>Ascomycota</taxon>
        <taxon>Pezizomycotina</taxon>
        <taxon>Dothideomycetes</taxon>
        <taxon>Pleosporomycetidae</taxon>
        <taxon>Pleosporales</taxon>
        <taxon>Pleosporineae</taxon>
        <taxon>Phaeosphaeriaceae</taxon>
        <taxon>Parastagonospora</taxon>
    </lineage>
</organism>
<proteinExistence type="predicted"/>
<accession>Q0UNZ6</accession>
<dbReference type="KEGG" id="pno:SNOG_06518"/>